<evidence type="ECO:0000256" key="1">
    <source>
        <dbReference type="SAM" id="MobiDB-lite"/>
    </source>
</evidence>
<dbReference type="AlphaFoldDB" id="A0A5N6QD68"/>
<evidence type="ECO:0000313" key="4">
    <source>
        <dbReference type="Proteomes" id="UP000327013"/>
    </source>
</evidence>
<dbReference type="PANTHER" id="PTHR37233">
    <property type="entry name" value="TRANSMEMBRANE PROTEIN"/>
    <property type="match status" value="1"/>
</dbReference>
<evidence type="ECO:0000313" key="3">
    <source>
        <dbReference type="EMBL" id="KAE7996589.1"/>
    </source>
</evidence>
<accession>A0A5N6QD68</accession>
<feature type="region of interest" description="Disordered" evidence="1">
    <location>
        <begin position="1"/>
        <end position="31"/>
    </location>
</feature>
<keyword evidence="2" id="KW-1133">Transmembrane helix</keyword>
<feature type="region of interest" description="Disordered" evidence="1">
    <location>
        <begin position="274"/>
        <end position="296"/>
    </location>
</feature>
<feature type="compositionally biased region" description="Polar residues" evidence="1">
    <location>
        <begin position="185"/>
        <end position="234"/>
    </location>
</feature>
<feature type="transmembrane region" description="Helical" evidence="2">
    <location>
        <begin position="314"/>
        <end position="336"/>
    </location>
</feature>
<feature type="compositionally biased region" description="Basic and acidic residues" evidence="1">
    <location>
        <begin position="174"/>
        <end position="184"/>
    </location>
</feature>
<feature type="compositionally biased region" description="Polar residues" evidence="1">
    <location>
        <begin position="1"/>
        <end position="17"/>
    </location>
</feature>
<name>A0A5N6QD68_9ROSI</name>
<evidence type="ECO:0000256" key="2">
    <source>
        <dbReference type="SAM" id="Phobius"/>
    </source>
</evidence>
<reference evidence="3 4" key="1">
    <citation type="submission" date="2019-06" db="EMBL/GenBank/DDBJ databases">
        <title>A chromosomal-level reference genome of Carpinus fangiana (Coryloideae, Betulaceae).</title>
        <authorList>
            <person name="Yang X."/>
            <person name="Wang Z."/>
            <person name="Zhang L."/>
            <person name="Hao G."/>
            <person name="Liu J."/>
            <person name="Yang Y."/>
        </authorList>
    </citation>
    <scope>NUCLEOTIDE SEQUENCE [LARGE SCALE GENOMIC DNA]</scope>
    <source>
        <strain evidence="3">Cfa_2016G</strain>
        <tissue evidence="3">Leaf</tissue>
    </source>
</reference>
<organism evidence="3 4">
    <name type="scientific">Carpinus fangiana</name>
    <dbReference type="NCBI Taxonomy" id="176857"/>
    <lineage>
        <taxon>Eukaryota</taxon>
        <taxon>Viridiplantae</taxon>
        <taxon>Streptophyta</taxon>
        <taxon>Embryophyta</taxon>
        <taxon>Tracheophyta</taxon>
        <taxon>Spermatophyta</taxon>
        <taxon>Magnoliopsida</taxon>
        <taxon>eudicotyledons</taxon>
        <taxon>Gunneridae</taxon>
        <taxon>Pentapetalae</taxon>
        <taxon>rosids</taxon>
        <taxon>fabids</taxon>
        <taxon>Fagales</taxon>
        <taxon>Betulaceae</taxon>
        <taxon>Carpinus</taxon>
    </lineage>
</organism>
<gene>
    <name evidence="3" type="ORF">FH972_001300</name>
</gene>
<dbReference type="OrthoDB" id="1938146at2759"/>
<sequence>MGSSLNYMQSSESVTSRAENDGHPTSCHRHSSTQKLSLSSWLSLKRAEDGYLFEFTRGLQLNALPETPLSNGAQIFVAGLLKMRVLAVLVVRSPFCLSFSQKGIFLLFQNYFYDCEFGIVDEMHPSGANYQNVSRSTVGASVQKVTQFTPFLGRLGSRSLAKEKRWSSSLSVADSDRLTTKTSDEGSGNTENQQLQASVNNDTGSQAVEASNGSTVSSDLKQETSPSPNQQTVPKRSPLTAKERLRAARVLNRYTESKPTKSEMGRRVLDAMRESDGGKKRSGLPEAPTNLFDDSKRGMPKQGLTFDFPGGFDLFIIAFSFVFISTVMFATTYIVWKAGAIHFNEY</sequence>
<proteinExistence type="predicted"/>
<keyword evidence="2" id="KW-0812">Transmembrane</keyword>
<keyword evidence="4" id="KW-1185">Reference proteome</keyword>
<dbReference type="Proteomes" id="UP000327013">
    <property type="component" value="Chromosome 1"/>
</dbReference>
<protein>
    <submittedName>
        <fullName evidence="3">Uncharacterized protein</fullName>
    </submittedName>
</protein>
<dbReference type="EMBL" id="CM017321">
    <property type="protein sequence ID" value="KAE7996589.1"/>
    <property type="molecule type" value="Genomic_DNA"/>
</dbReference>
<feature type="region of interest" description="Disordered" evidence="1">
    <location>
        <begin position="172"/>
        <end position="242"/>
    </location>
</feature>
<dbReference type="PANTHER" id="PTHR37233:SF2">
    <property type="entry name" value="TRANSMEMBRANE PROTEIN"/>
    <property type="match status" value="1"/>
</dbReference>
<dbReference type="GO" id="GO:0009535">
    <property type="term" value="C:chloroplast thylakoid membrane"/>
    <property type="evidence" value="ECO:0007669"/>
    <property type="project" value="TreeGrafter"/>
</dbReference>
<keyword evidence="2" id="KW-0472">Membrane</keyword>